<feature type="domain" description="HTH lysR-type" evidence="7">
    <location>
        <begin position="7"/>
        <end position="66"/>
    </location>
</feature>
<comment type="caution">
    <text evidence="8">The sequence shown here is derived from an EMBL/GenBank/DDBJ whole genome shotgun (WGS) entry which is preliminary data.</text>
</comment>
<dbReference type="PANTHER" id="PTHR30126">
    <property type="entry name" value="HTH-TYPE TRANSCRIPTIONAL REGULATOR"/>
    <property type="match status" value="1"/>
</dbReference>
<dbReference type="Proteomes" id="UP000053791">
    <property type="component" value="Unassembled WGS sequence"/>
</dbReference>
<gene>
    <name evidence="8" type="ORF">AVO45_00290</name>
</gene>
<dbReference type="GO" id="GO:0003700">
    <property type="term" value="F:DNA-binding transcription factor activity"/>
    <property type="evidence" value="ECO:0007669"/>
    <property type="project" value="InterPro"/>
</dbReference>
<sequence>MTSLAAVTLKQLRALDAVVRFGTMTAAAEYLGLTVPAIHSQIKLLEDLVDAPVLLRATGGGSAEPTEAGRVLLRAARLTAGILSQAENQLDALGRGKSGLVTLSVVSTAKYFAPRLVRMLRDRVVDIDVALRVGNRETIIADLAEARCDLAIMGRPPRDPLVEALPLGPHPHGVVLPANHALAGQDGYDPVFLMKETFLSREEGSGTRALMHRFLARFDEGGPPRIVEMDSNETIKQAVLAGLGIAFLSLHTVKDELDQGRLVALRGPNLPVMRHWYLVWPQQVALPPSGETILSEINQLNGAFLPRVAIS</sequence>
<dbReference type="InterPro" id="IPR036388">
    <property type="entry name" value="WH-like_DNA-bd_sf"/>
</dbReference>
<dbReference type="Gene3D" id="1.10.10.10">
    <property type="entry name" value="Winged helix-like DNA-binding domain superfamily/Winged helix DNA-binding domain"/>
    <property type="match status" value="1"/>
</dbReference>
<dbReference type="EMBL" id="LQBQ01000001">
    <property type="protein sequence ID" value="KUJ85477.1"/>
    <property type="molecule type" value="Genomic_DNA"/>
</dbReference>
<dbReference type="STRING" id="1685379.AVO45_00290"/>
<organism evidence="8 9">
    <name type="scientific">Ruegeria marisrubri</name>
    <dbReference type="NCBI Taxonomy" id="1685379"/>
    <lineage>
        <taxon>Bacteria</taxon>
        <taxon>Pseudomonadati</taxon>
        <taxon>Pseudomonadota</taxon>
        <taxon>Alphaproteobacteria</taxon>
        <taxon>Rhodobacterales</taxon>
        <taxon>Roseobacteraceae</taxon>
        <taxon>Ruegeria</taxon>
    </lineage>
</organism>
<dbReference type="RefSeq" id="WP_068343191.1">
    <property type="nucleotide sequence ID" value="NZ_LQBQ01000001.1"/>
</dbReference>
<evidence type="ECO:0000256" key="6">
    <source>
        <dbReference type="ARBA" id="ARBA00043141"/>
    </source>
</evidence>
<dbReference type="SUPFAM" id="SSF53850">
    <property type="entry name" value="Periplasmic binding protein-like II"/>
    <property type="match status" value="1"/>
</dbReference>
<keyword evidence="3" id="KW-0238">DNA-binding</keyword>
<dbReference type="OrthoDB" id="9803735at2"/>
<dbReference type="SUPFAM" id="SSF46785">
    <property type="entry name" value="Winged helix' DNA-binding domain"/>
    <property type="match status" value="1"/>
</dbReference>
<dbReference type="InterPro" id="IPR005119">
    <property type="entry name" value="LysR_subst-bd"/>
</dbReference>
<comment type="similarity">
    <text evidence="1">Belongs to the LysR transcriptional regulatory family.</text>
</comment>
<dbReference type="Pfam" id="PF03466">
    <property type="entry name" value="LysR_substrate"/>
    <property type="match status" value="1"/>
</dbReference>
<evidence type="ECO:0000256" key="2">
    <source>
        <dbReference type="ARBA" id="ARBA00023015"/>
    </source>
</evidence>
<keyword evidence="2" id="KW-0805">Transcription regulation</keyword>
<dbReference type="InterPro" id="IPR000847">
    <property type="entry name" value="LysR_HTH_N"/>
</dbReference>
<keyword evidence="9" id="KW-1185">Reference proteome</keyword>
<keyword evidence="4" id="KW-0804">Transcription</keyword>
<dbReference type="InterPro" id="IPR036390">
    <property type="entry name" value="WH_DNA-bd_sf"/>
</dbReference>
<proteinExistence type="inferred from homology"/>
<evidence type="ECO:0000256" key="4">
    <source>
        <dbReference type="ARBA" id="ARBA00023163"/>
    </source>
</evidence>
<accession>A0A0X3UBL7</accession>
<reference evidence="8 9" key="1">
    <citation type="submission" date="2015-12" db="EMBL/GenBank/DDBJ databases">
        <authorList>
            <person name="Shamseldin A."/>
            <person name="Moawad H."/>
            <person name="Abd El-Rahim W.M."/>
            <person name="Sadowsky M.J."/>
        </authorList>
    </citation>
    <scope>NUCLEOTIDE SEQUENCE [LARGE SCALE GENOMIC DNA]</scope>
    <source>
        <strain evidence="8 9">ZGT118</strain>
    </source>
</reference>
<evidence type="ECO:0000259" key="7">
    <source>
        <dbReference type="PROSITE" id="PS50931"/>
    </source>
</evidence>
<evidence type="ECO:0000256" key="5">
    <source>
        <dbReference type="ARBA" id="ARBA00039279"/>
    </source>
</evidence>
<dbReference type="Gene3D" id="3.40.190.10">
    <property type="entry name" value="Periplasmic binding protein-like II"/>
    <property type="match status" value="2"/>
</dbReference>
<dbReference type="GO" id="GO:0000976">
    <property type="term" value="F:transcription cis-regulatory region binding"/>
    <property type="evidence" value="ECO:0007669"/>
    <property type="project" value="TreeGrafter"/>
</dbReference>
<dbReference type="PANTHER" id="PTHR30126:SF5">
    <property type="entry name" value="HTH-TYPE TRANSCRIPTIONAL ACTIVATOR CMPR"/>
    <property type="match status" value="1"/>
</dbReference>
<protein>
    <recommendedName>
        <fullName evidence="5">HTH-type transcriptional regulator CbbR</fullName>
    </recommendedName>
    <alternativeName>
        <fullName evidence="6">RuBisCO operon transcriptional regulator</fullName>
    </alternativeName>
</protein>
<evidence type="ECO:0000313" key="8">
    <source>
        <dbReference type="EMBL" id="KUJ85477.1"/>
    </source>
</evidence>
<evidence type="ECO:0000256" key="1">
    <source>
        <dbReference type="ARBA" id="ARBA00009437"/>
    </source>
</evidence>
<dbReference type="Pfam" id="PF00126">
    <property type="entry name" value="HTH_1"/>
    <property type="match status" value="1"/>
</dbReference>
<dbReference type="AlphaFoldDB" id="A0A0X3UBL7"/>
<evidence type="ECO:0000256" key="3">
    <source>
        <dbReference type="ARBA" id="ARBA00023125"/>
    </source>
</evidence>
<name>A0A0X3UBL7_9RHOB</name>
<evidence type="ECO:0000313" key="9">
    <source>
        <dbReference type="Proteomes" id="UP000053791"/>
    </source>
</evidence>
<dbReference type="PROSITE" id="PS50931">
    <property type="entry name" value="HTH_LYSR"/>
    <property type="match status" value="1"/>
</dbReference>